<organism evidence="3 4">
    <name type="scientific">Aspergillus violaceofuscus (strain CBS 115571)</name>
    <dbReference type="NCBI Taxonomy" id="1450538"/>
    <lineage>
        <taxon>Eukaryota</taxon>
        <taxon>Fungi</taxon>
        <taxon>Dikarya</taxon>
        <taxon>Ascomycota</taxon>
        <taxon>Pezizomycotina</taxon>
        <taxon>Eurotiomycetes</taxon>
        <taxon>Eurotiomycetidae</taxon>
        <taxon>Eurotiales</taxon>
        <taxon>Aspergillaceae</taxon>
        <taxon>Aspergillus</taxon>
    </lineage>
</organism>
<dbReference type="PANTHER" id="PTHR36978">
    <property type="entry name" value="P-LOOP CONTAINING NUCLEOTIDE TRIPHOSPHATE HYDROLASE"/>
    <property type="match status" value="1"/>
</dbReference>
<dbReference type="SUPFAM" id="SSF52540">
    <property type="entry name" value="P-loop containing nucleoside triphosphate hydrolases"/>
    <property type="match status" value="1"/>
</dbReference>
<dbReference type="Pfam" id="PF17784">
    <property type="entry name" value="Sulfotransfer_4"/>
    <property type="match status" value="1"/>
</dbReference>
<name>A0A2V5HB91_ASPV1</name>
<dbReference type="EMBL" id="KZ825138">
    <property type="protein sequence ID" value="PYI19054.1"/>
    <property type="molecule type" value="Genomic_DNA"/>
</dbReference>
<feature type="region of interest" description="Disordered" evidence="1">
    <location>
        <begin position="1"/>
        <end position="23"/>
    </location>
</feature>
<keyword evidence="4" id="KW-1185">Reference proteome</keyword>
<dbReference type="AlphaFoldDB" id="A0A2V5HB91"/>
<keyword evidence="2" id="KW-0472">Membrane</keyword>
<dbReference type="InterPro" id="IPR040632">
    <property type="entry name" value="Sulfotransfer_4"/>
</dbReference>
<evidence type="ECO:0000313" key="3">
    <source>
        <dbReference type="EMBL" id="PYI19054.1"/>
    </source>
</evidence>
<evidence type="ECO:0000256" key="1">
    <source>
        <dbReference type="SAM" id="MobiDB-lite"/>
    </source>
</evidence>
<protein>
    <submittedName>
        <fullName evidence="3">Efflux pump antibiotic resistance protein</fullName>
    </submittedName>
</protein>
<dbReference type="STRING" id="1450538.A0A2V5HB91"/>
<sequence length="285" mass="32600">MATLEERHPELFKPVSNESPRGKKRTVPLECLCLGFNRTGTASMCSALETLGLPCWHSTQFLSTRFGDIEMWQEAVDRKFFGAGPKFGRAEFDQLLHDYGAVSSDTPAIAFAEDLVEAYPEAKVVLVERDIDSWYQSWMDTVIKNTYSPVVTLVCHIDRFFTRPIGNIHKTTFKGWAGISGPKDAPLKSKAKYREHYALVRRVTPKDRLLEFRLSDGWEPLCEFLGKPVPDKPFPHINEKKWLDEKVQLVLMRGMKRLAWKVLVYFLVPLLAAGLFYYGLTRPPV</sequence>
<dbReference type="Proteomes" id="UP000249829">
    <property type="component" value="Unassembled WGS sequence"/>
</dbReference>
<evidence type="ECO:0000313" key="4">
    <source>
        <dbReference type="Proteomes" id="UP000249829"/>
    </source>
</evidence>
<accession>A0A2V5HB91</accession>
<gene>
    <name evidence="3" type="ORF">BO99DRAFT_361001</name>
</gene>
<dbReference type="Gene3D" id="3.40.50.300">
    <property type="entry name" value="P-loop containing nucleotide triphosphate hydrolases"/>
    <property type="match status" value="1"/>
</dbReference>
<keyword evidence="2" id="KW-0812">Transmembrane</keyword>
<dbReference type="OMA" id="DSWYESW"/>
<dbReference type="InterPro" id="IPR027417">
    <property type="entry name" value="P-loop_NTPase"/>
</dbReference>
<feature type="compositionally biased region" description="Basic and acidic residues" evidence="1">
    <location>
        <begin position="1"/>
        <end position="11"/>
    </location>
</feature>
<reference evidence="3 4" key="1">
    <citation type="submission" date="2018-02" db="EMBL/GenBank/DDBJ databases">
        <title>The genomes of Aspergillus section Nigri reveals drivers in fungal speciation.</title>
        <authorList>
            <consortium name="DOE Joint Genome Institute"/>
            <person name="Vesth T.C."/>
            <person name="Nybo J."/>
            <person name="Theobald S."/>
            <person name="Brandl J."/>
            <person name="Frisvad J.C."/>
            <person name="Nielsen K.F."/>
            <person name="Lyhne E.K."/>
            <person name="Kogle M.E."/>
            <person name="Kuo A."/>
            <person name="Riley R."/>
            <person name="Clum A."/>
            <person name="Nolan M."/>
            <person name="Lipzen A."/>
            <person name="Salamov A."/>
            <person name="Henrissat B."/>
            <person name="Wiebenga A."/>
            <person name="De vries R.P."/>
            <person name="Grigoriev I.V."/>
            <person name="Mortensen U.H."/>
            <person name="Andersen M.R."/>
            <person name="Baker S.E."/>
        </authorList>
    </citation>
    <scope>NUCLEOTIDE SEQUENCE [LARGE SCALE GENOMIC DNA]</scope>
    <source>
        <strain evidence="3 4">CBS 115571</strain>
    </source>
</reference>
<evidence type="ECO:0000256" key="2">
    <source>
        <dbReference type="SAM" id="Phobius"/>
    </source>
</evidence>
<keyword evidence="2" id="KW-1133">Transmembrane helix</keyword>
<dbReference type="PANTHER" id="PTHR36978:SF4">
    <property type="entry name" value="P-LOOP CONTAINING NUCLEOSIDE TRIPHOSPHATE HYDROLASE PROTEIN"/>
    <property type="match status" value="1"/>
</dbReference>
<proteinExistence type="predicted"/>
<feature type="transmembrane region" description="Helical" evidence="2">
    <location>
        <begin position="262"/>
        <end position="280"/>
    </location>
</feature>